<sequence>MPRHLHQTNQVGRVAQLVERSLSMLSELSPLEIHLSTFFILRKVLGSIPSPSKPAVSSSPESGRSRLSFLLFFFLLLFIFWHCLNTHIIFHLVFKLFNCKIKGCPLHHIQSVTGRRCGEPEEFSRYETRLGHCLMVIWHIRVFDAFPILFPLQNKTTSLAPQHLSAEPCRHTLVPDN</sequence>
<evidence type="ECO:0000313" key="3">
    <source>
        <dbReference type="Proteomes" id="UP001287356"/>
    </source>
</evidence>
<protein>
    <submittedName>
        <fullName evidence="2">Uncharacterized protein</fullName>
    </submittedName>
</protein>
<reference evidence="2" key="2">
    <citation type="submission" date="2023-06" db="EMBL/GenBank/DDBJ databases">
        <authorList>
            <consortium name="Lawrence Berkeley National Laboratory"/>
            <person name="Haridas S."/>
            <person name="Hensen N."/>
            <person name="Bonometti L."/>
            <person name="Westerberg I."/>
            <person name="Brannstrom I.O."/>
            <person name="Guillou S."/>
            <person name="Cros-Aarteil S."/>
            <person name="Calhoun S."/>
            <person name="Kuo A."/>
            <person name="Mondo S."/>
            <person name="Pangilinan J."/>
            <person name="Riley R."/>
            <person name="Labutti K."/>
            <person name="Andreopoulos B."/>
            <person name="Lipzen A."/>
            <person name="Chen C."/>
            <person name="Yanf M."/>
            <person name="Daum C."/>
            <person name="Ng V."/>
            <person name="Clum A."/>
            <person name="Steindorff A."/>
            <person name="Ohm R."/>
            <person name="Martin F."/>
            <person name="Silar P."/>
            <person name="Natvig D."/>
            <person name="Lalanne C."/>
            <person name="Gautier V."/>
            <person name="Ament-Velasquez S.L."/>
            <person name="Kruys A."/>
            <person name="Hutchinson M.I."/>
            <person name="Powell A.J."/>
            <person name="Barry K."/>
            <person name="Miller A.N."/>
            <person name="Grigoriev I.V."/>
            <person name="Debuchy R."/>
            <person name="Gladieux P."/>
            <person name="Thoren M.H."/>
            <person name="Johannesson H."/>
        </authorList>
    </citation>
    <scope>NUCLEOTIDE SEQUENCE</scope>
    <source>
        <strain evidence="2">CBS 958.72</strain>
    </source>
</reference>
<dbReference type="AlphaFoldDB" id="A0AAE0KME9"/>
<keyword evidence="1" id="KW-0472">Membrane</keyword>
<proteinExistence type="predicted"/>
<gene>
    <name evidence="2" type="ORF">B0T24DRAFT_139728</name>
</gene>
<dbReference type="EMBL" id="JAULSN010000002">
    <property type="protein sequence ID" value="KAK3378796.1"/>
    <property type="molecule type" value="Genomic_DNA"/>
</dbReference>
<reference evidence="2" key="1">
    <citation type="journal article" date="2023" name="Mol. Phylogenet. Evol.">
        <title>Genome-scale phylogeny and comparative genomics of the fungal order Sordariales.</title>
        <authorList>
            <person name="Hensen N."/>
            <person name="Bonometti L."/>
            <person name="Westerberg I."/>
            <person name="Brannstrom I.O."/>
            <person name="Guillou S."/>
            <person name="Cros-Aarteil S."/>
            <person name="Calhoun S."/>
            <person name="Haridas S."/>
            <person name="Kuo A."/>
            <person name="Mondo S."/>
            <person name="Pangilinan J."/>
            <person name="Riley R."/>
            <person name="LaButti K."/>
            <person name="Andreopoulos B."/>
            <person name="Lipzen A."/>
            <person name="Chen C."/>
            <person name="Yan M."/>
            <person name="Daum C."/>
            <person name="Ng V."/>
            <person name="Clum A."/>
            <person name="Steindorff A."/>
            <person name="Ohm R.A."/>
            <person name="Martin F."/>
            <person name="Silar P."/>
            <person name="Natvig D.O."/>
            <person name="Lalanne C."/>
            <person name="Gautier V."/>
            <person name="Ament-Velasquez S.L."/>
            <person name="Kruys A."/>
            <person name="Hutchinson M.I."/>
            <person name="Powell A.J."/>
            <person name="Barry K."/>
            <person name="Miller A.N."/>
            <person name="Grigoriev I.V."/>
            <person name="Debuchy R."/>
            <person name="Gladieux P."/>
            <person name="Hiltunen Thoren M."/>
            <person name="Johannesson H."/>
        </authorList>
    </citation>
    <scope>NUCLEOTIDE SEQUENCE</scope>
    <source>
        <strain evidence="2">CBS 958.72</strain>
    </source>
</reference>
<dbReference type="Proteomes" id="UP001287356">
    <property type="component" value="Unassembled WGS sequence"/>
</dbReference>
<accession>A0AAE0KME9</accession>
<keyword evidence="1" id="KW-0812">Transmembrane</keyword>
<keyword evidence="3" id="KW-1185">Reference proteome</keyword>
<feature type="transmembrane region" description="Helical" evidence="1">
    <location>
        <begin position="69"/>
        <end position="94"/>
    </location>
</feature>
<evidence type="ECO:0000256" key="1">
    <source>
        <dbReference type="SAM" id="Phobius"/>
    </source>
</evidence>
<keyword evidence="1" id="KW-1133">Transmembrane helix</keyword>
<evidence type="ECO:0000313" key="2">
    <source>
        <dbReference type="EMBL" id="KAK3378796.1"/>
    </source>
</evidence>
<organism evidence="2 3">
    <name type="scientific">Lasiosphaeria ovina</name>
    <dbReference type="NCBI Taxonomy" id="92902"/>
    <lineage>
        <taxon>Eukaryota</taxon>
        <taxon>Fungi</taxon>
        <taxon>Dikarya</taxon>
        <taxon>Ascomycota</taxon>
        <taxon>Pezizomycotina</taxon>
        <taxon>Sordariomycetes</taxon>
        <taxon>Sordariomycetidae</taxon>
        <taxon>Sordariales</taxon>
        <taxon>Lasiosphaeriaceae</taxon>
        <taxon>Lasiosphaeria</taxon>
    </lineage>
</organism>
<name>A0AAE0KME9_9PEZI</name>
<comment type="caution">
    <text evidence="2">The sequence shown here is derived from an EMBL/GenBank/DDBJ whole genome shotgun (WGS) entry which is preliminary data.</text>
</comment>